<proteinExistence type="inferred from homology"/>
<accession>A0ABM1BWM2</accession>
<evidence type="ECO:0000313" key="3">
    <source>
        <dbReference type="Proteomes" id="UP000694941"/>
    </source>
</evidence>
<dbReference type="Proteomes" id="UP000694941">
    <property type="component" value="Unplaced"/>
</dbReference>
<dbReference type="Pfam" id="PF03016">
    <property type="entry name" value="Exostosin_GT47"/>
    <property type="match status" value="1"/>
</dbReference>
<keyword evidence="3" id="KW-1185">Reference proteome</keyword>
<dbReference type="PANTHER" id="PTHR11062:SF129">
    <property type="entry name" value="EXOSTOSIN-1"/>
    <property type="match status" value="1"/>
</dbReference>
<organism evidence="3 4">
    <name type="scientific">Limulus polyphemus</name>
    <name type="common">Atlantic horseshoe crab</name>
    <dbReference type="NCBI Taxonomy" id="6850"/>
    <lineage>
        <taxon>Eukaryota</taxon>
        <taxon>Metazoa</taxon>
        <taxon>Ecdysozoa</taxon>
        <taxon>Arthropoda</taxon>
        <taxon>Chelicerata</taxon>
        <taxon>Merostomata</taxon>
        <taxon>Xiphosura</taxon>
        <taxon>Limulidae</taxon>
        <taxon>Limulus</taxon>
    </lineage>
</organism>
<evidence type="ECO:0000313" key="4">
    <source>
        <dbReference type="RefSeq" id="XP_013790088.1"/>
    </source>
</evidence>
<dbReference type="InterPro" id="IPR040911">
    <property type="entry name" value="Exostosin_GT47"/>
</dbReference>
<evidence type="ECO:0000259" key="2">
    <source>
        <dbReference type="Pfam" id="PF03016"/>
    </source>
</evidence>
<dbReference type="RefSeq" id="XP_013790088.1">
    <property type="nucleotide sequence ID" value="XM_013934634.1"/>
</dbReference>
<gene>
    <name evidence="4" type="primary">LOC106473945</name>
</gene>
<name>A0ABM1BWM2_LIMPO</name>
<comment type="similarity">
    <text evidence="1">Belongs to the glycosyltransferase 47 family.</text>
</comment>
<dbReference type="PANTHER" id="PTHR11062">
    <property type="entry name" value="EXOSTOSIN HEPARAN SULFATE GLYCOSYLTRANSFERASE -RELATED"/>
    <property type="match status" value="1"/>
</dbReference>
<protein>
    <submittedName>
        <fullName evidence="4">Exostosin-1-like</fullName>
    </submittedName>
</protein>
<reference evidence="4" key="1">
    <citation type="submission" date="2025-08" db="UniProtKB">
        <authorList>
            <consortium name="RefSeq"/>
        </authorList>
    </citation>
    <scope>IDENTIFICATION</scope>
    <source>
        <tissue evidence="4">Muscle</tissue>
    </source>
</reference>
<dbReference type="InterPro" id="IPR004263">
    <property type="entry name" value="Exostosin"/>
</dbReference>
<sequence>MKAKKRYILVLFSCWFLILCCFGGYRLWKNDNSEARDFNYTKHTLRSYLDTHEIHREKDLVYSARLRRNERSTSADTVTCTMDTCFDFSRCKDDFKVYVYPVEDKISSVYRNILNVIEESRFYTKDPLQACLFILSLDTLDRDHLSPDYVKNMQIRLSQQAKYWNDGKNHLLFNLYSGTWPDYCEDLGFDVGQAIIAKASFSLSKFRPQFDISIPLFPKNHPNKGGERGTLTSNNFPVNQKYILVFKGKRYVHGIGSETRNSLYHVHNNNDIILVTTCRHGKSWKQMKDRRCETDNEEFDRWDYHFLMHNSTFCLVPRGRRLGSFRFLEALQAGCIPLLLSNGWELPFGEVIDWTKATVWADERLLLQVPDVVRSVNQTRVHALRQHTQILWENYFSSVEKIVMTTLE</sequence>
<feature type="non-terminal residue" evidence="4">
    <location>
        <position position="408"/>
    </location>
</feature>
<feature type="domain" description="Exostosin GT47" evidence="2">
    <location>
        <begin position="93"/>
        <end position="375"/>
    </location>
</feature>
<evidence type="ECO:0000256" key="1">
    <source>
        <dbReference type="ARBA" id="ARBA00010271"/>
    </source>
</evidence>
<dbReference type="GeneID" id="106473945"/>